<organism evidence="8 9">
    <name type="scientific">Flavipsychrobacter stenotrophus</name>
    <dbReference type="NCBI Taxonomy" id="2077091"/>
    <lineage>
        <taxon>Bacteria</taxon>
        <taxon>Pseudomonadati</taxon>
        <taxon>Bacteroidota</taxon>
        <taxon>Chitinophagia</taxon>
        <taxon>Chitinophagales</taxon>
        <taxon>Chitinophagaceae</taxon>
        <taxon>Flavipsychrobacter</taxon>
    </lineage>
</organism>
<dbReference type="InterPro" id="IPR003594">
    <property type="entry name" value="HATPase_dom"/>
</dbReference>
<keyword evidence="3" id="KW-0808">Transferase</keyword>
<keyword evidence="6" id="KW-1133">Transmembrane helix</keyword>
<dbReference type="Gene3D" id="1.25.40.10">
    <property type="entry name" value="Tetratricopeptide repeat domain"/>
    <property type="match status" value="1"/>
</dbReference>
<dbReference type="GO" id="GO:0000160">
    <property type="term" value="P:phosphorelay signal transduction system"/>
    <property type="evidence" value="ECO:0007669"/>
    <property type="project" value="UniProtKB-KW"/>
</dbReference>
<dbReference type="AlphaFoldDB" id="A0A2S7SQ19"/>
<keyword evidence="4" id="KW-0418">Kinase</keyword>
<comment type="caution">
    <text evidence="8">The sequence shown here is derived from an EMBL/GenBank/DDBJ whole genome shotgun (WGS) entry which is preliminary data.</text>
</comment>
<keyword evidence="6" id="KW-0812">Transmembrane</keyword>
<dbReference type="EMBL" id="PPSL01000011">
    <property type="protein sequence ID" value="PQJ08844.1"/>
    <property type="molecule type" value="Genomic_DNA"/>
</dbReference>
<evidence type="ECO:0000256" key="3">
    <source>
        <dbReference type="ARBA" id="ARBA00022679"/>
    </source>
</evidence>
<dbReference type="SMART" id="SM00387">
    <property type="entry name" value="HATPase_c"/>
    <property type="match status" value="1"/>
</dbReference>
<evidence type="ECO:0000256" key="4">
    <source>
        <dbReference type="ARBA" id="ARBA00022777"/>
    </source>
</evidence>
<evidence type="ECO:0000259" key="7">
    <source>
        <dbReference type="PROSITE" id="PS50109"/>
    </source>
</evidence>
<protein>
    <recommendedName>
        <fullName evidence="2">histidine kinase</fullName>
        <ecNumber evidence="2">2.7.13.3</ecNumber>
    </recommendedName>
</protein>
<keyword evidence="9" id="KW-1185">Reference proteome</keyword>
<dbReference type="InterPro" id="IPR005467">
    <property type="entry name" value="His_kinase_dom"/>
</dbReference>
<reference evidence="8 9" key="1">
    <citation type="submission" date="2018-01" db="EMBL/GenBank/DDBJ databases">
        <title>A novel member of the phylum Bacteroidetes isolated from glacier ice.</title>
        <authorList>
            <person name="Liu Q."/>
            <person name="Xin Y.-H."/>
        </authorList>
    </citation>
    <scope>NUCLEOTIDE SEQUENCE [LARGE SCALE GENOMIC DNA]</scope>
    <source>
        <strain evidence="8 9">RB1R16</strain>
    </source>
</reference>
<evidence type="ECO:0000256" key="1">
    <source>
        <dbReference type="ARBA" id="ARBA00000085"/>
    </source>
</evidence>
<dbReference type="InterPro" id="IPR050482">
    <property type="entry name" value="Sensor_HK_TwoCompSys"/>
</dbReference>
<feature type="transmembrane region" description="Helical" evidence="6">
    <location>
        <begin position="393"/>
        <end position="411"/>
    </location>
</feature>
<dbReference type="Pfam" id="PF02518">
    <property type="entry name" value="HATPase_c"/>
    <property type="match status" value="1"/>
</dbReference>
<dbReference type="InterPro" id="IPR036890">
    <property type="entry name" value="HATPase_C_sf"/>
</dbReference>
<feature type="domain" description="Histidine kinase" evidence="7">
    <location>
        <begin position="441"/>
        <end position="624"/>
    </location>
</feature>
<evidence type="ECO:0000313" key="8">
    <source>
        <dbReference type="EMBL" id="PQJ08844.1"/>
    </source>
</evidence>
<evidence type="ECO:0000313" key="9">
    <source>
        <dbReference type="Proteomes" id="UP000239872"/>
    </source>
</evidence>
<name>A0A2S7SQ19_9BACT</name>
<dbReference type="CDD" id="cd16917">
    <property type="entry name" value="HATPase_UhpB-NarQ-NarX-like"/>
    <property type="match status" value="1"/>
</dbReference>
<keyword evidence="6" id="KW-0472">Membrane</keyword>
<dbReference type="SUPFAM" id="SSF55874">
    <property type="entry name" value="ATPase domain of HSP90 chaperone/DNA topoisomerase II/histidine kinase"/>
    <property type="match status" value="1"/>
</dbReference>
<dbReference type="InterPro" id="IPR011990">
    <property type="entry name" value="TPR-like_helical_dom_sf"/>
</dbReference>
<dbReference type="Proteomes" id="UP000239872">
    <property type="component" value="Unassembled WGS sequence"/>
</dbReference>
<dbReference type="GO" id="GO:0004673">
    <property type="term" value="F:protein histidine kinase activity"/>
    <property type="evidence" value="ECO:0007669"/>
    <property type="project" value="UniProtKB-EC"/>
</dbReference>
<gene>
    <name evidence="8" type="ORF">CJD36_022125</name>
</gene>
<dbReference type="PROSITE" id="PS50109">
    <property type="entry name" value="HIS_KIN"/>
    <property type="match status" value="1"/>
</dbReference>
<evidence type="ECO:0000256" key="2">
    <source>
        <dbReference type="ARBA" id="ARBA00012438"/>
    </source>
</evidence>
<evidence type="ECO:0000256" key="6">
    <source>
        <dbReference type="SAM" id="Phobius"/>
    </source>
</evidence>
<keyword evidence="5" id="KW-0902">Two-component regulatory system</keyword>
<sequence>MSVMRAELQSQKRVDSALFQKYSNLCISAGKYDELISNYHIMLDSAKKDLMREDMVMLTTMCRKVDTTKPSENTVYLFYITGKLFTRYHLDNTSALNYFLTSVRLAERFNDPCLIIKGYSGLGSFYMNVKHDIVIANEYFEKIDSLLLKTNMNGISECNVDVNISHAVIYYYMGNYAIGCAFLDKSIVTARKLNLPQKLFDLYIRRANFETELGDRAKALRSLDTLEQIICRESNKEGLTQLINSYRFNIAVQEGRYDDAKRLSEIVVAQKLNGTNDEYYDYLYHLSKMYIHFKDYKEAEKHIAVYESSLKPWNIQRWRCVYENKYLLNKARGNFGDALENYEKFTRLNDSVHHQQQIFAVIAEQIKFHTKQKEEQLNLQIAVNETQSKNTKLIVLFFITVCLVLLLLLGYRINRELKEKEKANRAFAQKLLQNTEQAQNRLAHELHDGLGQELLLLKNGLMQEDNKAKVEMVADIIESVRGMARELYPALLDVVGLKTAIENQLQKIDHSEKIFVSAEIDFSGRLTKHAELQVYRIFQEAITNVIKNANASSVLVILKEEQGMIGLVVKDNGVGFDDEIVLKGAETFGLQTMRQRAESINGQLKINSIKDKGTEVSLVFSYHENINC</sequence>
<accession>A0A2S7SQ19</accession>
<dbReference type="EC" id="2.7.13.3" evidence="2"/>
<evidence type="ECO:0000256" key="5">
    <source>
        <dbReference type="ARBA" id="ARBA00023012"/>
    </source>
</evidence>
<dbReference type="PANTHER" id="PTHR24421:SF10">
    <property type="entry name" value="NITRATE_NITRITE SENSOR PROTEIN NARQ"/>
    <property type="match status" value="1"/>
</dbReference>
<proteinExistence type="predicted"/>
<dbReference type="Gene3D" id="3.30.565.10">
    <property type="entry name" value="Histidine kinase-like ATPase, C-terminal domain"/>
    <property type="match status" value="1"/>
</dbReference>
<dbReference type="SUPFAM" id="SSF48452">
    <property type="entry name" value="TPR-like"/>
    <property type="match status" value="1"/>
</dbReference>
<comment type="catalytic activity">
    <reaction evidence="1">
        <text>ATP + protein L-histidine = ADP + protein N-phospho-L-histidine.</text>
        <dbReference type="EC" id="2.7.13.3"/>
    </reaction>
</comment>
<dbReference type="PANTHER" id="PTHR24421">
    <property type="entry name" value="NITRATE/NITRITE SENSOR PROTEIN NARX-RELATED"/>
    <property type="match status" value="1"/>
</dbReference>